<organism evidence="2 3">
    <name type="scientific">Brucella intermedia GD04153</name>
    <dbReference type="NCBI Taxonomy" id="2975438"/>
    <lineage>
        <taxon>Bacteria</taxon>
        <taxon>Pseudomonadati</taxon>
        <taxon>Pseudomonadota</taxon>
        <taxon>Alphaproteobacteria</taxon>
        <taxon>Hyphomicrobiales</taxon>
        <taxon>Brucellaceae</taxon>
        <taxon>Brucella/Ochrobactrum group</taxon>
        <taxon>Brucella</taxon>
    </lineage>
</organism>
<protein>
    <submittedName>
        <fullName evidence="2">Uncharacterized protein</fullName>
    </submittedName>
</protein>
<proteinExistence type="predicted"/>
<dbReference type="EMBL" id="JAODYY010000004">
    <property type="protein sequence ID" value="MDH0124486.1"/>
    <property type="molecule type" value="Genomic_DNA"/>
</dbReference>
<evidence type="ECO:0000256" key="1">
    <source>
        <dbReference type="SAM" id="Phobius"/>
    </source>
</evidence>
<evidence type="ECO:0000313" key="3">
    <source>
        <dbReference type="Proteomes" id="UP001158087"/>
    </source>
</evidence>
<accession>A0AA42GWW4</accession>
<keyword evidence="1" id="KW-1133">Transmembrane helix</keyword>
<evidence type="ECO:0000313" key="2">
    <source>
        <dbReference type="EMBL" id="MDH0124486.1"/>
    </source>
</evidence>
<name>A0AA42GWW4_9HYPH</name>
<keyword evidence="1" id="KW-0472">Membrane</keyword>
<feature type="transmembrane region" description="Helical" evidence="1">
    <location>
        <begin position="70"/>
        <end position="88"/>
    </location>
</feature>
<comment type="caution">
    <text evidence="2">The sequence shown here is derived from an EMBL/GenBank/DDBJ whole genome shotgun (WGS) entry which is preliminary data.</text>
</comment>
<gene>
    <name evidence="2" type="ORF">N7376_10820</name>
</gene>
<dbReference type="Proteomes" id="UP001158087">
    <property type="component" value="Unassembled WGS sequence"/>
</dbReference>
<reference evidence="2" key="1">
    <citation type="submission" date="2022-09" db="EMBL/GenBank/DDBJ databases">
        <title>Intensive care unit water sources are persistently colonized with multi-drug resistant bacteria and are the site of extensive horizontal gene transfer of antibiotic resistance genes.</title>
        <authorList>
            <person name="Diorio-Toth L."/>
        </authorList>
    </citation>
    <scope>NUCLEOTIDE SEQUENCE</scope>
    <source>
        <strain evidence="2">GD04153</strain>
    </source>
</reference>
<sequence>MFLAVTKRTISASARHRSSALRKPEIRVFRSASFSHDRFVLSSLPVFLPPETFPRFMLAANPHPTGRSALQIPFTALLAVSCYIALAIQRKTRQRASIIAARPLKSAILWE</sequence>
<keyword evidence="1" id="KW-0812">Transmembrane</keyword>
<dbReference type="AlphaFoldDB" id="A0AA42GWW4"/>